<dbReference type="InParanoid" id="Q025I1"/>
<dbReference type="PANTHER" id="PTHR43124">
    <property type="entry name" value="PURINE EFFLUX PUMP PBUE"/>
    <property type="match status" value="1"/>
</dbReference>
<dbReference type="AlphaFoldDB" id="Q025I1"/>
<organism evidence="8">
    <name type="scientific">Solibacter usitatus (strain Ellin6076)</name>
    <dbReference type="NCBI Taxonomy" id="234267"/>
    <lineage>
        <taxon>Bacteria</taxon>
        <taxon>Pseudomonadati</taxon>
        <taxon>Acidobacteriota</taxon>
        <taxon>Terriglobia</taxon>
        <taxon>Bryobacterales</taxon>
        <taxon>Solibacteraceae</taxon>
        <taxon>Candidatus Solibacter</taxon>
    </lineage>
</organism>
<dbReference type="Gene3D" id="1.20.1250.20">
    <property type="entry name" value="MFS general substrate transporter like domains"/>
    <property type="match status" value="2"/>
</dbReference>
<feature type="transmembrane region" description="Helical" evidence="6">
    <location>
        <begin position="47"/>
        <end position="68"/>
    </location>
</feature>
<gene>
    <name evidence="8" type="ordered locus">Acid_2349</name>
</gene>
<dbReference type="Pfam" id="PF07690">
    <property type="entry name" value="MFS_1"/>
    <property type="match status" value="1"/>
</dbReference>
<reference evidence="8" key="1">
    <citation type="submission" date="2006-10" db="EMBL/GenBank/DDBJ databases">
        <title>Complete sequence of Solibacter usitatus Ellin6076.</title>
        <authorList>
            <consortium name="US DOE Joint Genome Institute"/>
            <person name="Copeland A."/>
            <person name="Lucas S."/>
            <person name="Lapidus A."/>
            <person name="Barry K."/>
            <person name="Detter J.C."/>
            <person name="Glavina del Rio T."/>
            <person name="Hammon N."/>
            <person name="Israni S."/>
            <person name="Dalin E."/>
            <person name="Tice H."/>
            <person name="Pitluck S."/>
            <person name="Thompson L.S."/>
            <person name="Brettin T."/>
            <person name="Bruce D."/>
            <person name="Han C."/>
            <person name="Tapia R."/>
            <person name="Gilna P."/>
            <person name="Schmutz J."/>
            <person name="Larimer F."/>
            <person name="Land M."/>
            <person name="Hauser L."/>
            <person name="Kyrpides N."/>
            <person name="Mikhailova N."/>
            <person name="Janssen P.H."/>
            <person name="Kuske C.R."/>
            <person name="Richardson P."/>
        </authorList>
    </citation>
    <scope>NUCLEOTIDE SEQUENCE</scope>
    <source>
        <strain evidence="8">Ellin6076</strain>
    </source>
</reference>
<dbReference type="InterPro" id="IPR050189">
    <property type="entry name" value="MFS_Efflux_Transporters"/>
</dbReference>
<feature type="domain" description="Major facilitator superfamily (MFS) profile" evidence="7">
    <location>
        <begin position="14"/>
        <end position="396"/>
    </location>
</feature>
<dbReference type="InterPro" id="IPR036259">
    <property type="entry name" value="MFS_trans_sf"/>
</dbReference>
<dbReference type="SUPFAM" id="SSF103473">
    <property type="entry name" value="MFS general substrate transporter"/>
    <property type="match status" value="1"/>
</dbReference>
<protein>
    <submittedName>
        <fullName evidence="8">Major facilitator superfamily MFS_1</fullName>
    </submittedName>
</protein>
<dbReference type="GO" id="GO:0022857">
    <property type="term" value="F:transmembrane transporter activity"/>
    <property type="evidence" value="ECO:0007669"/>
    <property type="project" value="InterPro"/>
</dbReference>
<evidence type="ECO:0000256" key="6">
    <source>
        <dbReference type="SAM" id="Phobius"/>
    </source>
</evidence>
<evidence type="ECO:0000256" key="2">
    <source>
        <dbReference type="ARBA" id="ARBA00022475"/>
    </source>
</evidence>
<dbReference type="EMBL" id="CP000473">
    <property type="protein sequence ID" value="ABJ83338.1"/>
    <property type="molecule type" value="Genomic_DNA"/>
</dbReference>
<feature type="transmembrane region" description="Helical" evidence="6">
    <location>
        <begin position="249"/>
        <end position="268"/>
    </location>
</feature>
<accession>Q025I1</accession>
<keyword evidence="5 6" id="KW-0472">Membrane</keyword>
<sequence>MREAKGGAVARWTPAGAMMAVSLISYIDRNTLALLAPTILHDTGLSVQQYGFIVSAFSIAYSVANPIWGRILDRAGLRRGMTVAVSCWTVASVAHAFAGGLWSFAAARAALGFGEGATFPGGLRTVVQTLPEERRGRGLAVAYSGGSLGAVITPLVVTPIFLWWGWRGAFWFTGLVGLGWLALWAAVSRRPDIRRKRAAGASLTPGPRLRDRPLWAFLCAYGLGALPLGFVLYSASLYLAQPLGCTQKFIGQVLWIPPLGWEAGYFFWGWLSDRAGSGRAALRPLMMWCALLNLPFFAVPLVGSTAVVLALMFLAMFVASGFVVVSVAYATGVYGGDHAGLIAGAGAGSWSAMVALVMPYFGRLFDLHAYPTAFWIAASIPVFGFFGWLAWSREESVDRSLTVAVRGGGDTRD</sequence>
<feature type="transmembrane region" description="Helical" evidence="6">
    <location>
        <begin position="308"/>
        <end position="329"/>
    </location>
</feature>
<evidence type="ECO:0000259" key="7">
    <source>
        <dbReference type="PROSITE" id="PS50850"/>
    </source>
</evidence>
<dbReference type="PANTHER" id="PTHR43124:SF3">
    <property type="entry name" value="CHLORAMPHENICOL EFFLUX PUMP RV0191"/>
    <property type="match status" value="1"/>
</dbReference>
<dbReference type="GO" id="GO:0005886">
    <property type="term" value="C:plasma membrane"/>
    <property type="evidence" value="ECO:0007669"/>
    <property type="project" value="UniProtKB-SubCell"/>
</dbReference>
<dbReference type="InterPro" id="IPR011701">
    <property type="entry name" value="MFS"/>
</dbReference>
<dbReference type="HOGENOM" id="CLU_665481_0_0_0"/>
<feature type="transmembrane region" description="Helical" evidence="6">
    <location>
        <begin position="139"/>
        <end position="163"/>
    </location>
</feature>
<dbReference type="PROSITE" id="PS50850">
    <property type="entry name" value="MFS"/>
    <property type="match status" value="1"/>
</dbReference>
<evidence type="ECO:0000256" key="5">
    <source>
        <dbReference type="ARBA" id="ARBA00023136"/>
    </source>
</evidence>
<feature type="transmembrane region" description="Helical" evidence="6">
    <location>
        <begin position="373"/>
        <end position="391"/>
    </location>
</feature>
<name>Q025I1_SOLUE</name>
<keyword evidence="2" id="KW-1003">Cell membrane</keyword>
<evidence type="ECO:0000313" key="8">
    <source>
        <dbReference type="EMBL" id="ABJ83338.1"/>
    </source>
</evidence>
<dbReference type="eggNOG" id="COG2271">
    <property type="taxonomic scope" value="Bacteria"/>
</dbReference>
<keyword evidence="3 6" id="KW-0812">Transmembrane</keyword>
<dbReference type="KEGG" id="sus:Acid_2349"/>
<evidence type="ECO:0000256" key="3">
    <source>
        <dbReference type="ARBA" id="ARBA00022692"/>
    </source>
</evidence>
<feature type="transmembrane region" description="Helical" evidence="6">
    <location>
        <begin position="214"/>
        <end position="237"/>
    </location>
</feature>
<feature type="transmembrane region" description="Helical" evidence="6">
    <location>
        <begin position="9"/>
        <end position="27"/>
    </location>
</feature>
<comment type="subcellular location">
    <subcellularLocation>
        <location evidence="1">Cell membrane</location>
        <topology evidence="1">Multi-pass membrane protein</topology>
    </subcellularLocation>
</comment>
<dbReference type="InterPro" id="IPR020846">
    <property type="entry name" value="MFS_dom"/>
</dbReference>
<dbReference type="OrthoDB" id="106589at2"/>
<evidence type="ECO:0000256" key="4">
    <source>
        <dbReference type="ARBA" id="ARBA00022989"/>
    </source>
</evidence>
<feature type="transmembrane region" description="Helical" evidence="6">
    <location>
        <begin position="341"/>
        <end position="361"/>
    </location>
</feature>
<feature type="transmembrane region" description="Helical" evidence="6">
    <location>
        <begin position="169"/>
        <end position="187"/>
    </location>
</feature>
<evidence type="ECO:0000256" key="1">
    <source>
        <dbReference type="ARBA" id="ARBA00004651"/>
    </source>
</evidence>
<dbReference type="STRING" id="234267.Acid_2349"/>
<feature type="transmembrane region" description="Helical" evidence="6">
    <location>
        <begin position="280"/>
        <end position="302"/>
    </location>
</feature>
<proteinExistence type="predicted"/>
<keyword evidence="4 6" id="KW-1133">Transmembrane helix</keyword>